<evidence type="ECO:0000313" key="2">
    <source>
        <dbReference type="EMBL" id="BAJ74144.1"/>
    </source>
</evidence>
<dbReference type="KEGG" id="mts:MTES_1180"/>
<evidence type="ECO:0000259" key="1">
    <source>
        <dbReference type="Pfam" id="PF04480"/>
    </source>
</evidence>
<dbReference type="EMBL" id="AP012052">
    <property type="protein sequence ID" value="BAJ74144.1"/>
    <property type="molecule type" value="Genomic_DNA"/>
</dbReference>
<reference evidence="2 3" key="1">
    <citation type="journal article" date="2011" name="J. Bacteriol.">
        <title>Genome sequence of Microbacterium testaceum StLB037, an N-acylhomoserine lactone-degrading bacterium isolated from potato leaves.</title>
        <authorList>
            <person name="Morohoshi T."/>
            <person name="Wang W.-Z."/>
            <person name="Someya N."/>
            <person name="Ikeda T."/>
        </authorList>
    </citation>
    <scope>NUCLEOTIDE SEQUENCE [LARGE SCALE GENOMIC DNA]</scope>
    <source>
        <strain evidence="2 3">StLB037</strain>
    </source>
</reference>
<gene>
    <name evidence="2" type="ordered locus">MTES_1180</name>
</gene>
<dbReference type="Proteomes" id="UP000008975">
    <property type="component" value="Chromosome"/>
</dbReference>
<dbReference type="STRING" id="979556.MTES_1180"/>
<protein>
    <submittedName>
        <fullName evidence="2">Uncharacterized protein conserved in bacteria</fullName>
    </submittedName>
</protein>
<dbReference type="HOGENOM" id="CLU_2899232_0_0_11"/>
<dbReference type="AlphaFoldDB" id="E8N6J6"/>
<name>E8N6J6_MICTS</name>
<dbReference type="Pfam" id="PF04480">
    <property type="entry name" value="DUF559"/>
    <property type="match status" value="1"/>
</dbReference>
<accession>E8N6J6</accession>
<dbReference type="InterPro" id="IPR007569">
    <property type="entry name" value="DUF559"/>
</dbReference>
<reference key="2">
    <citation type="submission" date="2011-02" db="EMBL/GenBank/DDBJ databases">
        <title>Genome sequence of Microbacterium testaceum StLB037.</title>
        <authorList>
            <person name="Morohoshi T."/>
            <person name="Wang W.Z."/>
            <person name="Someya N."/>
            <person name="Ikeda T."/>
        </authorList>
    </citation>
    <scope>NUCLEOTIDE SEQUENCE</scope>
    <source>
        <strain>StLB037</strain>
    </source>
</reference>
<proteinExistence type="predicted"/>
<sequence>MVQVDGGHHVGAQREADIRHDALLALNGYHVIRVGYHQVVNDWPSGQLMITQAVAQGLHRIR</sequence>
<feature type="domain" description="DUF559" evidence="1">
    <location>
        <begin position="2"/>
        <end position="45"/>
    </location>
</feature>
<organism evidence="2 3">
    <name type="scientific">Microbacterium testaceum (strain StLB037)</name>
    <dbReference type="NCBI Taxonomy" id="979556"/>
    <lineage>
        <taxon>Bacteria</taxon>
        <taxon>Bacillati</taxon>
        <taxon>Actinomycetota</taxon>
        <taxon>Actinomycetes</taxon>
        <taxon>Micrococcales</taxon>
        <taxon>Microbacteriaceae</taxon>
        <taxon>Microbacterium</taxon>
    </lineage>
</organism>
<evidence type="ECO:0000313" key="3">
    <source>
        <dbReference type="Proteomes" id="UP000008975"/>
    </source>
</evidence>